<dbReference type="InterPro" id="IPR014756">
    <property type="entry name" value="Ig_E-set"/>
</dbReference>
<accession>A0A4Y8NBM0</accession>
<dbReference type="RefSeq" id="WP_134458810.1">
    <property type="nucleotide sequence ID" value="NZ_JBHMFL010000083.1"/>
</dbReference>
<dbReference type="Pfam" id="PF04234">
    <property type="entry name" value="CopC"/>
    <property type="match status" value="1"/>
</dbReference>
<dbReference type="InterPro" id="IPR014755">
    <property type="entry name" value="Cu-Rt/internalin_Ig-like"/>
</dbReference>
<comment type="caution">
    <text evidence="7">The sequence shown here is derived from an EMBL/GenBank/DDBJ whole genome shotgun (WGS) entry which is preliminary data.</text>
</comment>
<comment type="subcellular location">
    <subcellularLocation>
        <location evidence="1">Cell envelope</location>
    </subcellularLocation>
</comment>
<gene>
    <name evidence="7" type="ORF">E2553_02780</name>
</gene>
<dbReference type="AlphaFoldDB" id="A0A4Y8NBM0"/>
<sequence>MNDTMKHPRSRGTHAVAKLAALFAGLAFASAAFAHVFPQKQEPGAGATVASPAQVRVMFDGPLEAAFSSLTVTDASGKQVNTEKATVDEHQRALITVLLPTLAAGHYTVHWVAVASDGHRTHGDYAFNVK</sequence>
<dbReference type="GO" id="GO:0005507">
    <property type="term" value="F:copper ion binding"/>
    <property type="evidence" value="ECO:0007669"/>
    <property type="project" value="InterPro"/>
</dbReference>
<dbReference type="GO" id="GO:0046688">
    <property type="term" value="P:response to copper ion"/>
    <property type="evidence" value="ECO:0007669"/>
    <property type="project" value="InterPro"/>
</dbReference>
<proteinExistence type="predicted"/>
<keyword evidence="4" id="KW-0186">Copper</keyword>
<dbReference type="GO" id="GO:0030313">
    <property type="term" value="C:cell envelope"/>
    <property type="evidence" value="ECO:0007669"/>
    <property type="project" value="UniProtKB-SubCell"/>
</dbReference>
<keyword evidence="2" id="KW-0479">Metal-binding</keyword>
<dbReference type="GO" id="GO:0006825">
    <property type="term" value="P:copper ion transport"/>
    <property type="evidence" value="ECO:0007669"/>
    <property type="project" value="InterPro"/>
</dbReference>
<evidence type="ECO:0000313" key="7">
    <source>
        <dbReference type="EMBL" id="TFE47129.1"/>
    </source>
</evidence>
<evidence type="ECO:0000259" key="6">
    <source>
        <dbReference type="Pfam" id="PF04234"/>
    </source>
</evidence>
<reference evidence="7 8" key="1">
    <citation type="submission" date="2019-03" db="EMBL/GenBank/DDBJ databases">
        <title>Complete Genome Sequence of Paraburkholderia dipogonis ICMP 19430T, a Nitrogen-fixing Symbiont of the South African Invasive Legume Dipogon lignosus in New Zealand.</title>
        <authorList>
            <person name="De Meyer S.E."/>
        </authorList>
    </citation>
    <scope>NUCLEOTIDE SEQUENCE [LARGE SCALE GENOMIC DNA]</scope>
    <source>
        <strain evidence="7 8">ICMP 19430</strain>
    </source>
</reference>
<feature type="domain" description="CopC" evidence="6">
    <location>
        <begin position="38"/>
        <end position="129"/>
    </location>
</feature>
<evidence type="ECO:0000256" key="1">
    <source>
        <dbReference type="ARBA" id="ARBA00004196"/>
    </source>
</evidence>
<dbReference type="GeneID" id="97307723"/>
<dbReference type="PANTHER" id="PTHR34820:SF4">
    <property type="entry name" value="INNER MEMBRANE PROTEIN YEBZ"/>
    <property type="match status" value="1"/>
</dbReference>
<dbReference type="InterPro" id="IPR032694">
    <property type="entry name" value="CopC/D"/>
</dbReference>
<feature type="signal peptide" evidence="5">
    <location>
        <begin position="1"/>
        <end position="34"/>
    </location>
</feature>
<name>A0A4Y8NBM0_9BURK</name>
<feature type="chain" id="PRO_5021239656" evidence="5">
    <location>
        <begin position="35"/>
        <end position="130"/>
    </location>
</feature>
<dbReference type="SUPFAM" id="SSF81296">
    <property type="entry name" value="E set domains"/>
    <property type="match status" value="1"/>
</dbReference>
<dbReference type="EMBL" id="SNVI01000001">
    <property type="protein sequence ID" value="TFE47129.1"/>
    <property type="molecule type" value="Genomic_DNA"/>
</dbReference>
<protein>
    <submittedName>
        <fullName evidence="7">Copper resistance protein CopC</fullName>
    </submittedName>
</protein>
<dbReference type="GO" id="GO:0042597">
    <property type="term" value="C:periplasmic space"/>
    <property type="evidence" value="ECO:0007669"/>
    <property type="project" value="InterPro"/>
</dbReference>
<evidence type="ECO:0000256" key="2">
    <source>
        <dbReference type="ARBA" id="ARBA00022723"/>
    </source>
</evidence>
<dbReference type="GO" id="GO:0005886">
    <property type="term" value="C:plasma membrane"/>
    <property type="evidence" value="ECO:0007669"/>
    <property type="project" value="TreeGrafter"/>
</dbReference>
<evidence type="ECO:0000256" key="4">
    <source>
        <dbReference type="ARBA" id="ARBA00023008"/>
    </source>
</evidence>
<dbReference type="InterPro" id="IPR007348">
    <property type="entry name" value="CopC_dom"/>
</dbReference>
<keyword evidence="3 5" id="KW-0732">Signal</keyword>
<dbReference type="Gene3D" id="2.60.40.1220">
    <property type="match status" value="1"/>
</dbReference>
<evidence type="ECO:0000256" key="3">
    <source>
        <dbReference type="ARBA" id="ARBA00022729"/>
    </source>
</evidence>
<evidence type="ECO:0000313" key="8">
    <source>
        <dbReference type="Proteomes" id="UP000297385"/>
    </source>
</evidence>
<dbReference type="PANTHER" id="PTHR34820">
    <property type="entry name" value="INNER MEMBRANE PROTEIN YEBZ"/>
    <property type="match status" value="1"/>
</dbReference>
<evidence type="ECO:0000256" key="5">
    <source>
        <dbReference type="SAM" id="SignalP"/>
    </source>
</evidence>
<dbReference type="Proteomes" id="UP000297385">
    <property type="component" value="Unassembled WGS sequence"/>
</dbReference>
<organism evidence="7 8">
    <name type="scientific">Paraburkholderia dipogonis</name>
    <dbReference type="NCBI Taxonomy" id="1211383"/>
    <lineage>
        <taxon>Bacteria</taxon>
        <taxon>Pseudomonadati</taxon>
        <taxon>Pseudomonadota</taxon>
        <taxon>Betaproteobacteria</taxon>
        <taxon>Burkholderiales</taxon>
        <taxon>Burkholderiaceae</taxon>
        <taxon>Paraburkholderia</taxon>
    </lineage>
</organism>